<dbReference type="EMBL" id="JBHMAA010000003">
    <property type="protein sequence ID" value="MFB9947612.1"/>
    <property type="molecule type" value="Genomic_DNA"/>
</dbReference>
<keyword evidence="2" id="KW-1185">Reference proteome</keyword>
<dbReference type="Gene3D" id="3.10.450.50">
    <property type="match status" value="1"/>
</dbReference>
<proteinExistence type="predicted"/>
<evidence type="ECO:0000313" key="1">
    <source>
        <dbReference type="EMBL" id="MFB9947612.1"/>
    </source>
</evidence>
<organism evidence="1 2">
    <name type="scientific">Rhizobium puerariae</name>
    <dbReference type="NCBI Taxonomy" id="1585791"/>
    <lineage>
        <taxon>Bacteria</taxon>
        <taxon>Pseudomonadati</taxon>
        <taxon>Pseudomonadota</taxon>
        <taxon>Alphaproteobacteria</taxon>
        <taxon>Hyphomicrobiales</taxon>
        <taxon>Rhizobiaceae</taxon>
        <taxon>Rhizobium/Agrobacterium group</taxon>
        <taxon>Rhizobium</taxon>
    </lineage>
</organism>
<name>A0ABV6AAF8_9HYPH</name>
<dbReference type="InterPro" id="IPR032710">
    <property type="entry name" value="NTF2-like_dom_sf"/>
</dbReference>
<dbReference type="SUPFAM" id="SSF54427">
    <property type="entry name" value="NTF2-like"/>
    <property type="match status" value="1"/>
</dbReference>
<evidence type="ECO:0000313" key="2">
    <source>
        <dbReference type="Proteomes" id="UP001589692"/>
    </source>
</evidence>
<sequence length="141" mass="16341">MNEQHNPEIVAFIDRLAEVGSNYRMEEMEGLYTEDLGFLVLTPEGTIARFSKAEMFAEFRSRRDGGERPLSTEKRILHIEHEQQGDEATAVLYRRMSDRASPAFYELRLRRTNGDWQVSGETVLPWPDLTTVKGFLPPREH</sequence>
<protein>
    <recommendedName>
        <fullName evidence="3">Nuclear transport factor 2 family protein</fullName>
    </recommendedName>
</protein>
<comment type="caution">
    <text evidence="1">The sequence shown here is derived from an EMBL/GenBank/DDBJ whole genome shotgun (WGS) entry which is preliminary data.</text>
</comment>
<accession>A0ABV6AAF8</accession>
<evidence type="ECO:0008006" key="3">
    <source>
        <dbReference type="Google" id="ProtNLM"/>
    </source>
</evidence>
<dbReference type="Proteomes" id="UP001589692">
    <property type="component" value="Unassembled WGS sequence"/>
</dbReference>
<gene>
    <name evidence="1" type="ORF">ACFFP0_02070</name>
</gene>
<dbReference type="RefSeq" id="WP_377255392.1">
    <property type="nucleotide sequence ID" value="NZ_JBHMAA010000003.1"/>
</dbReference>
<reference evidence="1 2" key="1">
    <citation type="submission" date="2024-09" db="EMBL/GenBank/DDBJ databases">
        <authorList>
            <person name="Sun Q."/>
            <person name="Mori K."/>
        </authorList>
    </citation>
    <scope>NUCLEOTIDE SEQUENCE [LARGE SCALE GENOMIC DNA]</scope>
    <source>
        <strain evidence="1 2">TBRC 4938</strain>
    </source>
</reference>